<keyword evidence="2" id="KW-0812">Transmembrane</keyword>
<reference evidence="4" key="1">
    <citation type="submission" date="2023-05" db="EMBL/GenBank/DDBJ databases">
        <title>Sedimentitalea sp. nov. JM2-8.</title>
        <authorList>
            <person name="Huang J."/>
        </authorList>
    </citation>
    <scope>NUCLEOTIDE SEQUENCE [LARGE SCALE GENOMIC DNA]</scope>
    <source>
        <strain evidence="4">KHS03</strain>
    </source>
</reference>
<comment type="caution">
    <text evidence="3">The sequence shown here is derived from an EMBL/GenBank/DDBJ whole genome shotgun (WGS) entry which is preliminary data.</text>
</comment>
<proteinExistence type="predicted"/>
<keyword evidence="4" id="KW-1185">Reference proteome</keyword>
<accession>A0ABU3V9I3</accession>
<keyword evidence="2" id="KW-1133">Transmembrane helix</keyword>
<feature type="transmembrane region" description="Helical" evidence="2">
    <location>
        <begin position="20"/>
        <end position="41"/>
    </location>
</feature>
<sequence>MAPAYLPPFIAGPDGSDPLFTFMTVFAIGLVLMIGVLYLTLHAMPERMAHESNHSQMQVVGILALLALFTHNNLFWVVAILVATFRMPDFLTPLNSIAASLEAATRRQEPEPPAPAPEPVNEALPQRIGEE</sequence>
<dbReference type="Proteomes" id="UP001255416">
    <property type="component" value="Unassembled WGS sequence"/>
</dbReference>
<organism evidence="3 4">
    <name type="scientific">Sedimentitalea todarodis</name>
    <dbReference type="NCBI Taxonomy" id="1631240"/>
    <lineage>
        <taxon>Bacteria</taxon>
        <taxon>Pseudomonadati</taxon>
        <taxon>Pseudomonadota</taxon>
        <taxon>Alphaproteobacteria</taxon>
        <taxon>Rhodobacterales</taxon>
        <taxon>Paracoccaceae</taxon>
        <taxon>Sedimentitalea</taxon>
    </lineage>
</organism>
<protein>
    <submittedName>
        <fullName evidence="3">Uncharacterized protein</fullName>
    </submittedName>
</protein>
<name>A0ABU3V9I3_9RHOB</name>
<keyword evidence="2" id="KW-0472">Membrane</keyword>
<gene>
    <name evidence="3" type="ORF">QO231_03060</name>
</gene>
<dbReference type="EMBL" id="JASMWN010000002">
    <property type="protein sequence ID" value="MDU9002832.1"/>
    <property type="molecule type" value="Genomic_DNA"/>
</dbReference>
<evidence type="ECO:0000313" key="4">
    <source>
        <dbReference type="Proteomes" id="UP001255416"/>
    </source>
</evidence>
<evidence type="ECO:0000256" key="1">
    <source>
        <dbReference type="SAM" id="MobiDB-lite"/>
    </source>
</evidence>
<feature type="transmembrane region" description="Helical" evidence="2">
    <location>
        <begin position="62"/>
        <end position="85"/>
    </location>
</feature>
<evidence type="ECO:0000256" key="2">
    <source>
        <dbReference type="SAM" id="Phobius"/>
    </source>
</evidence>
<feature type="region of interest" description="Disordered" evidence="1">
    <location>
        <begin position="103"/>
        <end position="131"/>
    </location>
</feature>
<evidence type="ECO:0000313" key="3">
    <source>
        <dbReference type="EMBL" id="MDU9002832.1"/>
    </source>
</evidence>